<keyword evidence="5 6" id="KW-0472">Membrane</keyword>
<organism evidence="8 9">
    <name type="scientific">Aureimonas endophytica</name>
    <dbReference type="NCBI Taxonomy" id="2027858"/>
    <lineage>
        <taxon>Bacteria</taxon>
        <taxon>Pseudomonadati</taxon>
        <taxon>Pseudomonadota</taxon>
        <taxon>Alphaproteobacteria</taxon>
        <taxon>Hyphomicrobiales</taxon>
        <taxon>Aurantimonadaceae</taxon>
        <taxon>Aureimonas</taxon>
    </lineage>
</organism>
<evidence type="ECO:0000256" key="5">
    <source>
        <dbReference type="ARBA" id="ARBA00023136"/>
    </source>
</evidence>
<evidence type="ECO:0000256" key="1">
    <source>
        <dbReference type="ARBA" id="ARBA00004651"/>
    </source>
</evidence>
<comment type="caution">
    <text evidence="8">The sequence shown here is derived from an EMBL/GenBank/DDBJ whole genome shotgun (WGS) entry which is preliminary data.</text>
</comment>
<keyword evidence="4 6" id="KW-1133">Transmembrane helix</keyword>
<evidence type="ECO:0000256" key="4">
    <source>
        <dbReference type="ARBA" id="ARBA00022989"/>
    </source>
</evidence>
<dbReference type="InterPro" id="IPR052218">
    <property type="entry name" value="Preflagellin_Peptidase"/>
</dbReference>
<evidence type="ECO:0000256" key="6">
    <source>
        <dbReference type="SAM" id="Phobius"/>
    </source>
</evidence>
<dbReference type="AlphaFoldDB" id="A0A916ZS08"/>
<keyword evidence="3 6" id="KW-0812">Transmembrane</keyword>
<feature type="transmembrane region" description="Helical" evidence="6">
    <location>
        <begin position="56"/>
        <end position="76"/>
    </location>
</feature>
<dbReference type="Pfam" id="PF01478">
    <property type="entry name" value="Peptidase_A24"/>
    <property type="match status" value="1"/>
</dbReference>
<feature type="transmembrane region" description="Helical" evidence="6">
    <location>
        <begin position="96"/>
        <end position="121"/>
    </location>
</feature>
<proteinExistence type="predicted"/>
<reference evidence="8" key="1">
    <citation type="journal article" date="2014" name="Int. J. Syst. Evol. Microbiol.">
        <title>Complete genome sequence of Corynebacterium casei LMG S-19264T (=DSM 44701T), isolated from a smear-ripened cheese.</title>
        <authorList>
            <consortium name="US DOE Joint Genome Institute (JGI-PGF)"/>
            <person name="Walter F."/>
            <person name="Albersmeier A."/>
            <person name="Kalinowski J."/>
            <person name="Ruckert C."/>
        </authorList>
    </citation>
    <scope>NUCLEOTIDE SEQUENCE</scope>
    <source>
        <strain evidence="8">CGMCC 1.15367</strain>
    </source>
</reference>
<evidence type="ECO:0000259" key="7">
    <source>
        <dbReference type="Pfam" id="PF01478"/>
    </source>
</evidence>
<evidence type="ECO:0000256" key="3">
    <source>
        <dbReference type="ARBA" id="ARBA00022692"/>
    </source>
</evidence>
<gene>
    <name evidence="8" type="ORF">GCM10011390_30860</name>
</gene>
<dbReference type="Gene3D" id="1.20.120.1220">
    <property type="match status" value="1"/>
</dbReference>
<evidence type="ECO:0000313" key="9">
    <source>
        <dbReference type="Proteomes" id="UP000644699"/>
    </source>
</evidence>
<dbReference type="GO" id="GO:0004190">
    <property type="term" value="F:aspartic-type endopeptidase activity"/>
    <property type="evidence" value="ECO:0007669"/>
    <property type="project" value="InterPro"/>
</dbReference>
<dbReference type="PANTHER" id="PTHR36506:SF1">
    <property type="entry name" value="PREFLAGELLIN PEPTIDASE"/>
    <property type="match status" value="1"/>
</dbReference>
<protein>
    <submittedName>
        <fullName evidence="8">Peptidase</fullName>
    </submittedName>
</protein>
<dbReference type="RefSeq" id="WP_188909979.1">
    <property type="nucleotide sequence ID" value="NZ_BMIQ01000004.1"/>
</dbReference>
<sequence>MVLLPVLIFPACMIVAALTDLCSMTIPNRLQLALAGGFVLAALSLGLPLPVLGLHLATGALMLLLTFGCFAAGWMGGGDAKLIAATALWLGPTTALADYAMAATLYGGILTLLLLLARALLAPTTGIVFLDRLLTKTVGCPYGIALGLAGLRVFADTPYAEALAATFA</sequence>
<comment type="subcellular location">
    <subcellularLocation>
        <location evidence="1">Cell membrane</location>
        <topology evidence="1">Multi-pass membrane protein</topology>
    </subcellularLocation>
</comment>
<keyword evidence="9" id="KW-1185">Reference proteome</keyword>
<evidence type="ECO:0000313" key="8">
    <source>
        <dbReference type="EMBL" id="GGE09608.1"/>
    </source>
</evidence>
<evidence type="ECO:0000256" key="2">
    <source>
        <dbReference type="ARBA" id="ARBA00022475"/>
    </source>
</evidence>
<reference evidence="8" key="2">
    <citation type="submission" date="2020-09" db="EMBL/GenBank/DDBJ databases">
        <authorList>
            <person name="Sun Q."/>
            <person name="Zhou Y."/>
        </authorList>
    </citation>
    <scope>NUCLEOTIDE SEQUENCE</scope>
    <source>
        <strain evidence="8">CGMCC 1.15367</strain>
    </source>
</reference>
<dbReference type="InterPro" id="IPR000045">
    <property type="entry name" value="Prepilin_IV_endopep_pep"/>
</dbReference>
<dbReference type="Proteomes" id="UP000644699">
    <property type="component" value="Unassembled WGS sequence"/>
</dbReference>
<name>A0A916ZS08_9HYPH</name>
<dbReference type="PANTHER" id="PTHR36506">
    <property type="entry name" value="PREFLAGELLIN PEPTIDASE"/>
    <property type="match status" value="1"/>
</dbReference>
<dbReference type="EMBL" id="BMIQ01000004">
    <property type="protein sequence ID" value="GGE09608.1"/>
    <property type="molecule type" value="Genomic_DNA"/>
</dbReference>
<feature type="domain" description="Prepilin type IV endopeptidase peptidase" evidence="7">
    <location>
        <begin position="7"/>
        <end position="114"/>
    </location>
</feature>
<keyword evidence="2" id="KW-1003">Cell membrane</keyword>
<feature type="transmembrane region" description="Helical" evidence="6">
    <location>
        <begin position="29"/>
        <end position="49"/>
    </location>
</feature>
<accession>A0A916ZS08</accession>
<dbReference type="GO" id="GO:0005886">
    <property type="term" value="C:plasma membrane"/>
    <property type="evidence" value="ECO:0007669"/>
    <property type="project" value="UniProtKB-SubCell"/>
</dbReference>